<dbReference type="PIRSF" id="PIRSF037947">
    <property type="entry name" value="Protein_XRP2"/>
    <property type="match status" value="1"/>
</dbReference>
<evidence type="ECO:0000256" key="2">
    <source>
        <dbReference type="ARBA" id="ARBA00008848"/>
    </source>
</evidence>
<dbReference type="InterPro" id="IPR012945">
    <property type="entry name" value="Tubulin-bd_cofactor_C_dom"/>
</dbReference>
<keyword evidence="5" id="KW-1003">Cell membrane</keyword>
<comment type="subcellular location">
    <subcellularLocation>
        <location evidence="1">Cell membrane</location>
        <topology evidence="1">Lipid-anchor</topology>
        <orientation evidence="1">Cytoplasmic side</orientation>
    </subcellularLocation>
</comment>
<accession>A0A913ZPI0</accession>
<dbReference type="GO" id="GO:1990075">
    <property type="term" value="C:periciliary membrane compartment"/>
    <property type="evidence" value="ECO:0007669"/>
    <property type="project" value="TreeGrafter"/>
</dbReference>
<dbReference type="GO" id="GO:0005929">
    <property type="term" value="C:cilium"/>
    <property type="evidence" value="ECO:0007669"/>
    <property type="project" value="TreeGrafter"/>
</dbReference>
<feature type="region of interest" description="Disordered" evidence="14">
    <location>
        <begin position="1"/>
        <end position="32"/>
    </location>
</feature>
<dbReference type="GO" id="GO:0005525">
    <property type="term" value="F:GTP binding"/>
    <property type="evidence" value="ECO:0007669"/>
    <property type="project" value="UniProtKB-UniRule"/>
</dbReference>
<comment type="similarity">
    <text evidence="2 12">Belongs to the TBCC family.</text>
</comment>
<dbReference type="InterPro" id="IPR006599">
    <property type="entry name" value="CARP_motif"/>
</dbReference>
<evidence type="ECO:0000256" key="1">
    <source>
        <dbReference type="ARBA" id="ARBA00004342"/>
    </source>
</evidence>
<evidence type="ECO:0000256" key="8">
    <source>
        <dbReference type="ARBA" id="ARBA00023134"/>
    </source>
</evidence>
<name>A0A913ZPI0_PATMI</name>
<evidence type="ECO:0000313" key="16">
    <source>
        <dbReference type="EnsemblMetazoa" id="XP_038052961.1"/>
    </source>
</evidence>
<keyword evidence="7 12" id="KW-0547">Nucleotide-binding</keyword>
<keyword evidence="8 12" id="KW-0342">GTP-binding</keyword>
<keyword evidence="9" id="KW-0472">Membrane</keyword>
<feature type="binding site" evidence="13">
    <location>
        <begin position="92"/>
        <end position="93"/>
    </location>
    <ligand>
        <name>GTP</name>
        <dbReference type="ChEBI" id="CHEBI:37565"/>
    </ligand>
</feature>
<dbReference type="PROSITE" id="PS51329">
    <property type="entry name" value="C_CAP_COFACTOR_C"/>
    <property type="match status" value="1"/>
</dbReference>
<dbReference type="CTD" id="6102"/>
<dbReference type="AlphaFoldDB" id="A0A913ZPI0"/>
<dbReference type="GO" id="GO:0005096">
    <property type="term" value="F:GTPase activator activity"/>
    <property type="evidence" value="ECO:0007669"/>
    <property type="project" value="UniProtKB-UniRule"/>
</dbReference>
<dbReference type="PANTHER" id="PTHR15440">
    <property type="entry name" value="XRP2 PROTEIN"/>
    <property type="match status" value="1"/>
</dbReference>
<reference evidence="16" key="1">
    <citation type="submission" date="2022-11" db="UniProtKB">
        <authorList>
            <consortium name="EnsemblMetazoa"/>
        </authorList>
    </citation>
    <scope>IDENTIFICATION</scope>
</reference>
<dbReference type="InterPro" id="IPR036850">
    <property type="entry name" value="NDK-like_dom_sf"/>
</dbReference>
<evidence type="ECO:0000256" key="13">
    <source>
        <dbReference type="PIRSR" id="PIRSR037947-1"/>
    </source>
</evidence>
<comment type="function">
    <text evidence="12">Acts as a GTPase-activating protein (GAP) for tubulin in concert with tubulin-specific chaperone C, but does not enhance tubulin heterodimerization.</text>
</comment>
<dbReference type="Proteomes" id="UP000887568">
    <property type="component" value="Unplaced"/>
</dbReference>
<evidence type="ECO:0000259" key="15">
    <source>
        <dbReference type="PROSITE" id="PS51329"/>
    </source>
</evidence>
<dbReference type="InterPro" id="IPR039093">
    <property type="entry name" value="XRP2"/>
</dbReference>
<dbReference type="InterPro" id="IPR017901">
    <property type="entry name" value="C-CAP_CF_C-like"/>
</dbReference>
<keyword evidence="6" id="KW-0519">Myristate</keyword>
<dbReference type="OrthoDB" id="194775at2759"/>
<dbReference type="SMART" id="SM00673">
    <property type="entry name" value="CARP"/>
    <property type="match status" value="2"/>
</dbReference>
<evidence type="ECO:0000256" key="9">
    <source>
        <dbReference type="ARBA" id="ARBA00023136"/>
    </source>
</evidence>
<dbReference type="EnsemblMetazoa" id="XM_038197033.1">
    <property type="protein sequence ID" value="XP_038052961.1"/>
    <property type="gene ID" value="LOC119725571"/>
</dbReference>
<dbReference type="Gene3D" id="2.160.20.70">
    <property type="match status" value="1"/>
</dbReference>
<evidence type="ECO:0000256" key="7">
    <source>
        <dbReference type="ARBA" id="ARBA00022741"/>
    </source>
</evidence>
<dbReference type="GeneID" id="119725571"/>
<evidence type="ECO:0000256" key="3">
    <source>
        <dbReference type="ARBA" id="ARBA00015771"/>
    </source>
</evidence>
<dbReference type="RefSeq" id="XP_038052961.1">
    <property type="nucleotide sequence ID" value="XM_038197033.1"/>
</dbReference>
<dbReference type="Gene3D" id="3.30.70.141">
    <property type="entry name" value="Nucleoside diphosphate kinase-like domain"/>
    <property type="match status" value="1"/>
</dbReference>
<dbReference type="Pfam" id="PF07986">
    <property type="entry name" value="TBCC"/>
    <property type="match status" value="1"/>
</dbReference>
<dbReference type="PANTHER" id="PTHR15440:SF0">
    <property type="entry name" value="PROTEIN XRP2"/>
    <property type="match status" value="1"/>
</dbReference>
<feature type="domain" description="C-CAP/cofactor C-like" evidence="15">
    <location>
        <begin position="18"/>
        <end position="173"/>
    </location>
</feature>
<evidence type="ECO:0000256" key="14">
    <source>
        <dbReference type="SAM" id="MobiDB-lite"/>
    </source>
</evidence>
<evidence type="ECO:0000256" key="6">
    <source>
        <dbReference type="ARBA" id="ARBA00022707"/>
    </source>
</evidence>
<sequence length="344" mass="38342">MGCLFSKGEAKKEEEPAPQVYSWDRKDRPDPKDFKLEDLNGETVGRVPGKVNGQQFVIKNCQNCNIYIFDHSATITVDKCLDCKIFLGPIKGSVFLRNCTSCKCVIACQQFRSRDCKSIDVFLHCGSQPIIEASTKMRFGCFQCHYPELPDQFSKSGLSPYRNTWDNIHDFSPMPDERNWSLLPDDAKVEDYVPMPTTEEFQDLKLSTSVDDSVVPLTLGGTKQKGSESSLVVFFKDSSSEEKLRQFLKDMRQEGSCSLARTTEIEIDVGTAARILGEDERYAKAVTNGAVVGLEFNGTDTAQTCQRVAQPLVGDSVVFIPESSEVGSRSVEAWNSQVEAQMAM</sequence>
<evidence type="ECO:0000256" key="5">
    <source>
        <dbReference type="ARBA" id="ARBA00022475"/>
    </source>
</evidence>
<evidence type="ECO:0000256" key="12">
    <source>
        <dbReference type="PIRNR" id="PIRNR037947"/>
    </source>
</evidence>
<dbReference type="SUPFAM" id="SSF69340">
    <property type="entry name" value="C-terminal domain of adenylylcyclase associated protein"/>
    <property type="match status" value="1"/>
</dbReference>
<feature type="compositionally biased region" description="Basic and acidic residues" evidence="14">
    <location>
        <begin position="23"/>
        <end position="32"/>
    </location>
</feature>
<keyword evidence="17" id="KW-1185">Reference proteome</keyword>
<dbReference type="InterPro" id="IPR016098">
    <property type="entry name" value="CAP/MinC_C"/>
</dbReference>
<keyword evidence="11" id="KW-0449">Lipoprotein</keyword>
<organism evidence="16 17">
    <name type="scientific">Patiria miniata</name>
    <name type="common">Bat star</name>
    <name type="synonym">Asterina miniata</name>
    <dbReference type="NCBI Taxonomy" id="46514"/>
    <lineage>
        <taxon>Eukaryota</taxon>
        <taxon>Metazoa</taxon>
        <taxon>Echinodermata</taxon>
        <taxon>Eleutherozoa</taxon>
        <taxon>Asterozoa</taxon>
        <taxon>Asteroidea</taxon>
        <taxon>Valvatacea</taxon>
        <taxon>Valvatida</taxon>
        <taxon>Asterinidae</taxon>
        <taxon>Patiria</taxon>
    </lineage>
</organism>
<feature type="binding site" evidence="13">
    <location>
        <begin position="109"/>
        <end position="112"/>
    </location>
    <ligand>
        <name>GTP</name>
        <dbReference type="ChEBI" id="CHEBI:37565"/>
    </ligand>
</feature>
<dbReference type="FunFam" id="2.160.20.70:FF:000004">
    <property type="entry name" value="Protein XRP2"/>
    <property type="match status" value="1"/>
</dbReference>
<protein>
    <recommendedName>
        <fullName evidence="3 12">Protein XRP2</fullName>
    </recommendedName>
</protein>
<evidence type="ECO:0000256" key="4">
    <source>
        <dbReference type="ARBA" id="ARBA00022468"/>
    </source>
</evidence>
<dbReference type="OMA" id="WEANLED"/>
<dbReference type="InterPro" id="IPR036223">
    <property type="entry name" value="CAP_C_sf"/>
</dbReference>
<evidence type="ECO:0000256" key="11">
    <source>
        <dbReference type="ARBA" id="ARBA00023288"/>
    </source>
</evidence>
<keyword evidence="10" id="KW-0564">Palmitate</keyword>
<evidence type="ECO:0000313" key="17">
    <source>
        <dbReference type="Proteomes" id="UP000887568"/>
    </source>
</evidence>
<dbReference type="GO" id="GO:0006892">
    <property type="term" value="P:post-Golgi vesicle-mediated transport"/>
    <property type="evidence" value="ECO:0007669"/>
    <property type="project" value="TreeGrafter"/>
</dbReference>
<keyword evidence="4 12" id="KW-0343">GTPase activation</keyword>
<evidence type="ECO:0000256" key="10">
    <source>
        <dbReference type="ARBA" id="ARBA00023139"/>
    </source>
</evidence>
<proteinExistence type="inferred from homology"/>